<comment type="caution">
    <text evidence="2">The sequence shown here is derived from an EMBL/GenBank/DDBJ whole genome shotgun (WGS) entry which is preliminary data.</text>
</comment>
<accession>A0A8K0R4S6</accession>
<feature type="non-terminal residue" evidence="2">
    <location>
        <position position="701"/>
    </location>
</feature>
<dbReference type="PANTHER" id="PTHR33112:SF16">
    <property type="entry name" value="HETEROKARYON INCOMPATIBILITY DOMAIN-CONTAINING PROTEIN"/>
    <property type="match status" value="1"/>
</dbReference>
<dbReference type="Proteomes" id="UP000813461">
    <property type="component" value="Unassembled WGS sequence"/>
</dbReference>
<name>A0A8K0R4S6_9PLEO</name>
<dbReference type="InterPro" id="IPR010730">
    <property type="entry name" value="HET"/>
</dbReference>
<organism evidence="2 3">
    <name type="scientific">Paraphoma chrysanthemicola</name>
    <dbReference type="NCBI Taxonomy" id="798071"/>
    <lineage>
        <taxon>Eukaryota</taxon>
        <taxon>Fungi</taxon>
        <taxon>Dikarya</taxon>
        <taxon>Ascomycota</taxon>
        <taxon>Pezizomycotina</taxon>
        <taxon>Dothideomycetes</taxon>
        <taxon>Pleosporomycetidae</taxon>
        <taxon>Pleosporales</taxon>
        <taxon>Pleosporineae</taxon>
        <taxon>Phaeosphaeriaceae</taxon>
        <taxon>Paraphoma</taxon>
    </lineage>
</organism>
<evidence type="ECO:0000313" key="3">
    <source>
        <dbReference type="Proteomes" id="UP000813461"/>
    </source>
</evidence>
<dbReference type="Pfam" id="PF06985">
    <property type="entry name" value="HET"/>
    <property type="match status" value="1"/>
</dbReference>
<dbReference type="AlphaFoldDB" id="A0A8K0R4S6"/>
<sequence length="701" mass="79628">MPPLYRLEGDVWVRNTPTDPIAAFRMCGQRKCRICLFWYFEHRSDEGDSRGIGGFDYTRNPECQRCAAFFRKGRWKDDCPTFVLHETFDRLIESARECYTCALVRQAILMDCPTSHHVDIIEKRQCPVWILRRDRWVAVEFGIWQSCVLLQLATSPKVVIQPSRGALAVLDKAPVMLQTCLSSASHSACSGFNLEQQRLPTRVIDVGSGTQPPFLFVTSGKVERYCTLSYCWGQSSTAYNTTRDNFVAREKELPILSPELKMPKTYHDAIVITRHLGIRYLWIDAICIVQDDPDDWRAEAAKMKDIYQNSYCTIAATGSIGTNEGILSRRASQLLQADRFRAPADGSSALTHFDRHLIAPSPDRNRLISDSLLNSRGWILQEMLLSPRVLHFTAHCLYFECLQHTISEVDIHRNIIEEDQLYESKAKKAKSVLASQAGIDGSLAHELWLEIVFQFTRKDLTVENDRLPAIGGVADQLSHSLNSRYVAGLWLSHILDGLQWVVATNDVGTPHTLTRRPAEYVAPSWSWASIIGPISSAKAPMNKCATLWHFEEWESTIEVVDCQVNLIDSRRTFGQINHAVMRIRARLRKARFTPETTAGPSYDGLVHTCEANELPFRRNVKSAIRFDILDEYADHSSRENLFCMELYRCTKSEPKPEVDPGLIEQGTSPFFYDGPLFHALVLEATGVENQFRRVGFAKITT</sequence>
<protein>
    <submittedName>
        <fullName evidence="2">Heterokaryon incompatibility protein-domain-containing protein</fullName>
    </submittedName>
</protein>
<proteinExistence type="predicted"/>
<evidence type="ECO:0000313" key="2">
    <source>
        <dbReference type="EMBL" id="KAH7087061.1"/>
    </source>
</evidence>
<dbReference type="EMBL" id="JAGMVJ010000010">
    <property type="protein sequence ID" value="KAH7087061.1"/>
    <property type="molecule type" value="Genomic_DNA"/>
</dbReference>
<dbReference type="PANTHER" id="PTHR33112">
    <property type="entry name" value="DOMAIN PROTEIN, PUTATIVE-RELATED"/>
    <property type="match status" value="1"/>
</dbReference>
<gene>
    <name evidence="2" type="ORF">FB567DRAFT_580184</name>
</gene>
<reference evidence="2" key="1">
    <citation type="journal article" date="2021" name="Nat. Commun.">
        <title>Genetic determinants of endophytism in the Arabidopsis root mycobiome.</title>
        <authorList>
            <person name="Mesny F."/>
            <person name="Miyauchi S."/>
            <person name="Thiergart T."/>
            <person name="Pickel B."/>
            <person name="Atanasova L."/>
            <person name="Karlsson M."/>
            <person name="Huettel B."/>
            <person name="Barry K.W."/>
            <person name="Haridas S."/>
            <person name="Chen C."/>
            <person name="Bauer D."/>
            <person name="Andreopoulos W."/>
            <person name="Pangilinan J."/>
            <person name="LaButti K."/>
            <person name="Riley R."/>
            <person name="Lipzen A."/>
            <person name="Clum A."/>
            <person name="Drula E."/>
            <person name="Henrissat B."/>
            <person name="Kohler A."/>
            <person name="Grigoriev I.V."/>
            <person name="Martin F.M."/>
            <person name="Hacquard S."/>
        </authorList>
    </citation>
    <scope>NUCLEOTIDE SEQUENCE</scope>
    <source>
        <strain evidence="2">MPI-SDFR-AT-0120</strain>
    </source>
</reference>
<evidence type="ECO:0000259" key="1">
    <source>
        <dbReference type="Pfam" id="PF06985"/>
    </source>
</evidence>
<dbReference type="OrthoDB" id="2958217at2759"/>
<keyword evidence="3" id="KW-1185">Reference proteome</keyword>
<feature type="domain" description="Heterokaryon incompatibility" evidence="1">
    <location>
        <begin position="225"/>
        <end position="382"/>
    </location>
</feature>